<comment type="caution">
    <text evidence="1">The sequence shown here is derived from an EMBL/GenBank/DDBJ whole genome shotgun (WGS) entry which is preliminary data.</text>
</comment>
<organism evidence="1 2">
    <name type="scientific">Plasmodium gallinaceum</name>
    <dbReference type="NCBI Taxonomy" id="5849"/>
    <lineage>
        <taxon>Eukaryota</taxon>
        <taxon>Sar</taxon>
        <taxon>Alveolata</taxon>
        <taxon>Apicomplexa</taxon>
        <taxon>Aconoidasida</taxon>
        <taxon>Haemosporida</taxon>
        <taxon>Plasmodiidae</taxon>
        <taxon>Plasmodium</taxon>
        <taxon>Plasmodium (Haemamoeba)</taxon>
    </lineage>
</organism>
<evidence type="ECO:0000313" key="2">
    <source>
        <dbReference type="Proteomes" id="UP000220797"/>
    </source>
</evidence>
<dbReference type="EMBL" id="CVMV01000032">
    <property type="protein sequence ID" value="CRG94693.1"/>
    <property type="molecule type" value="Genomic_DNA"/>
</dbReference>
<gene>
    <name evidence="1" type="ORF">PGAL8A_00209000</name>
</gene>
<dbReference type="VEuPathDB" id="PlasmoDB:PGAL8A_00209000"/>
<dbReference type="AlphaFoldDB" id="A0A1J1GQ83"/>
<dbReference type="Proteomes" id="UP000220797">
    <property type="component" value="Unassembled WGS sequence"/>
</dbReference>
<keyword evidence="2" id="KW-1185">Reference proteome</keyword>
<protein>
    <submittedName>
        <fullName evidence="1">Uncharacterized protein</fullName>
    </submittedName>
</protein>
<accession>A0A1J1GQ83</accession>
<dbReference type="RefSeq" id="XP_028527508.1">
    <property type="nucleotide sequence ID" value="XM_028670791.1"/>
</dbReference>
<dbReference type="GeneID" id="39730617"/>
<reference evidence="1" key="1">
    <citation type="submission" date="2015-04" db="EMBL/GenBank/DDBJ databases">
        <authorList>
            <consortium name="Pathogen Informatics"/>
        </authorList>
    </citation>
    <scope>NUCLEOTIDE SEQUENCE [LARGE SCALE GENOMIC DNA]</scope>
    <source>
        <strain evidence="1">8A</strain>
    </source>
</reference>
<dbReference type="OrthoDB" id="341976at2759"/>
<dbReference type="OMA" id="GLECMAT"/>
<sequence>MDDVIIEEKDNNIKKDQLESGKSDNKNLLNEIHETSVPKNLVCLICYDDIDENNYIEYKTDEFSKWYPSLFCLNCTNILIKTQYHQYINNVQKSECLREQTNLLQMGPPINVKDKNGFPFSDGKEIYSLWFFSDKQIHSAKLEGSLVGEERIKVWNELKKFLIHDKTN</sequence>
<evidence type="ECO:0000313" key="1">
    <source>
        <dbReference type="EMBL" id="CRG94693.1"/>
    </source>
</evidence>
<proteinExistence type="predicted"/>
<name>A0A1J1GQ83_PLAGA</name>